<feature type="binding site" evidence="16">
    <location>
        <position position="173"/>
    </location>
    <ligand>
        <name>NADP(+)</name>
        <dbReference type="ChEBI" id="CHEBI:58349"/>
    </ligand>
</feature>
<evidence type="ECO:0000256" key="9">
    <source>
        <dbReference type="ARBA" id="ARBA00022857"/>
    </source>
</evidence>
<dbReference type="NCBIfam" id="TIGR00326">
    <property type="entry name" value="eubact_ribD"/>
    <property type="match status" value="1"/>
</dbReference>
<feature type="binding site" evidence="17">
    <location>
        <position position="53"/>
    </location>
    <ligand>
        <name>Zn(2+)</name>
        <dbReference type="ChEBI" id="CHEBI:29105"/>
        <note>catalytic</note>
    </ligand>
</feature>
<keyword evidence="11" id="KW-0511">Multifunctional enzyme</keyword>
<dbReference type="NCBIfam" id="TIGR00227">
    <property type="entry name" value="ribD_Cterm"/>
    <property type="match status" value="1"/>
</dbReference>
<dbReference type="SUPFAM" id="SSF53927">
    <property type="entry name" value="Cytidine deaminase-like"/>
    <property type="match status" value="1"/>
</dbReference>
<comment type="pathway">
    <text evidence="3 14">Cofactor biosynthesis; riboflavin biosynthesis; 5-amino-6-(D-ribitylamino)uracil from GTP: step 3/4.</text>
</comment>
<dbReference type="Gene3D" id="3.40.430.10">
    <property type="entry name" value="Dihydrofolate Reductase, subunit A"/>
    <property type="match status" value="1"/>
</dbReference>
<dbReference type="PIRSF" id="PIRSF006769">
    <property type="entry name" value="RibD"/>
    <property type="match status" value="1"/>
</dbReference>
<dbReference type="InterPro" id="IPR002734">
    <property type="entry name" value="RibDG_C"/>
</dbReference>
<comment type="similarity">
    <text evidence="4 14">In the N-terminal section; belongs to the cytidine and deoxycytidylate deaminase family.</text>
</comment>
<dbReference type="Gene3D" id="3.40.140.10">
    <property type="entry name" value="Cytidine Deaminase, domain 2"/>
    <property type="match status" value="1"/>
</dbReference>
<dbReference type="GO" id="GO:0008835">
    <property type="term" value="F:diaminohydroxyphosphoribosylaminopyrimidine deaminase activity"/>
    <property type="evidence" value="ECO:0007669"/>
    <property type="project" value="UniProtKB-EC"/>
</dbReference>
<feature type="domain" description="CMP/dCMP-type deaminase" evidence="18">
    <location>
        <begin position="4"/>
        <end position="126"/>
    </location>
</feature>
<dbReference type="EMBL" id="MEUG01000001">
    <property type="protein sequence ID" value="OGC28512.1"/>
    <property type="molecule type" value="Genomic_DNA"/>
</dbReference>
<dbReference type="PANTHER" id="PTHR38011:SF7">
    <property type="entry name" value="2,5-DIAMINO-6-RIBOSYLAMINO-4(3H)-PYRIMIDINONE 5'-PHOSPHATE REDUCTASE"/>
    <property type="match status" value="1"/>
</dbReference>
<feature type="binding site" evidence="16">
    <location>
        <position position="295"/>
    </location>
    <ligand>
        <name>substrate</name>
    </ligand>
</feature>
<dbReference type="InterPro" id="IPR024072">
    <property type="entry name" value="DHFR-like_dom_sf"/>
</dbReference>
<accession>A0A1F4T702</accession>
<dbReference type="InterPro" id="IPR004794">
    <property type="entry name" value="Eubact_RibD"/>
</dbReference>
<dbReference type="PROSITE" id="PS51747">
    <property type="entry name" value="CYT_DCMP_DEAMINASES_2"/>
    <property type="match status" value="1"/>
</dbReference>
<evidence type="ECO:0000256" key="13">
    <source>
        <dbReference type="ARBA" id="ARBA00049886"/>
    </source>
</evidence>
<keyword evidence="8 14" id="KW-0862">Zinc</keyword>
<feature type="active site" description="Proton donor" evidence="15">
    <location>
        <position position="55"/>
    </location>
</feature>
<feature type="binding site" evidence="16">
    <location>
        <position position="203"/>
    </location>
    <ligand>
        <name>substrate</name>
    </ligand>
</feature>
<comment type="catalytic activity">
    <reaction evidence="13 14">
        <text>2,5-diamino-6-hydroxy-4-(5-phosphoribosylamino)-pyrimidine + H2O + H(+) = 5-amino-6-(5-phospho-D-ribosylamino)uracil + NH4(+)</text>
        <dbReference type="Rhea" id="RHEA:21868"/>
        <dbReference type="ChEBI" id="CHEBI:15377"/>
        <dbReference type="ChEBI" id="CHEBI:15378"/>
        <dbReference type="ChEBI" id="CHEBI:28938"/>
        <dbReference type="ChEBI" id="CHEBI:58453"/>
        <dbReference type="ChEBI" id="CHEBI:58614"/>
        <dbReference type="EC" id="3.5.4.26"/>
    </reaction>
</comment>
<evidence type="ECO:0000259" key="18">
    <source>
        <dbReference type="PROSITE" id="PS51747"/>
    </source>
</evidence>
<keyword evidence="9 14" id="KW-0521">NADP</keyword>
<sequence>MWTEDDVRFMREALSLAKSAEGRTTPDPLVGAVLVKEGRIISMGYHGEVATPHAEAWAIDKAGLEARGGTLYVNLEPCSHFGNNPPCADRIINAGIKKVFVAMKDPNPLVNGRGIKKMIRHGIKVQVGLLEDEAKKLNEVFNKYITTGLPFVVMKTAMTLDGKIATRTGASRWVAGTASLRYAHHLRNLYDAILVGVGTVLIDNPKLNVRRVQKVKDPIRIVLDTMARTPLKADILSKGQRTIVAVGPKAPAARIEALKKKGAEILHLPVSGDRVSVKALVKKLGEMKITSLLLEGGGEVYASFLEAGLVDKAFFFIVPKVFGGRDAKTSVEGVGVSLPAQAKWLKNIHVERVEEDILVSGYF</sequence>
<dbReference type="Pfam" id="PF00383">
    <property type="entry name" value="dCMP_cyt_deam_1"/>
    <property type="match status" value="1"/>
</dbReference>
<dbReference type="InterPro" id="IPR011549">
    <property type="entry name" value="RibD_C"/>
</dbReference>
<feature type="binding site" evidence="16">
    <location>
        <position position="207"/>
    </location>
    <ligand>
        <name>substrate</name>
    </ligand>
</feature>
<dbReference type="AlphaFoldDB" id="A0A1F4T702"/>
<dbReference type="InterPro" id="IPR002125">
    <property type="entry name" value="CMP_dCMP_dom"/>
</dbReference>
<comment type="catalytic activity">
    <reaction evidence="12 14">
        <text>5-amino-6-(5-phospho-D-ribitylamino)uracil + NADP(+) = 5-amino-6-(5-phospho-D-ribosylamino)uracil + NADPH + H(+)</text>
        <dbReference type="Rhea" id="RHEA:17845"/>
        <dbReference type="ChEBI" id="CHEBI:15378"/>
        <dbReference type="ChEBI" id="CHEBI:57783"/>
        <dbReference type="ChEBI" id="CHEBI:58349"/>
        <dbReference type="ChEBI" id="CHEBI:58421"/>
        <dbReference type="ChEBI" id="CHEBI:58453"/>
        <dbReference type="EC" id="1.1.1.193"/>
    </reaction>
</comment>
<name>A0A1F4T702_UNCSA</name>
<keyword evidence="10 14" id="KW-0560">Oxidoreductase</keyword>
<feature type="binding site" evidence="16">
    <location>
        <position position="225"/>
    </location>
    <ligand>
        <name>NADP(+)</name>
        <dbReference type="ChEBI" id="CHEBI:58349"/>
    </ligand>
</feature>
<dbReference type="GO" id="GO:0050661">
    <property type="term" value="F:NADP binding"/>
    <property type="evidence" value="ECO:0007669"/>
    <property type="project" value="InterPro"/>
</dbReference>
<feature type="binding site" evidence="16">
    <location>
        <position position="157"/>
    </location>
    <ligand>
        <name>NADP(+)</name>
        <dbReference type="ChEBI" id="CHEBI:58349"/>
    </ligand>
</feature>
<feature type="binding site" evidence="17">
    <location>
        <position position="87"/>
    </location>
    <ligand>
        <name>Zn(2+)</name>
        <dbReference type="ChEBI" id="CHEBI:29105"/>
        <note>catalytic</note>
    </ligand>
</feature>
<organism evidence="19 20">
    <name type="scientific">candidate division WOR-1 bacterium RIFOXYC12_FULL_54_18</name>
    <dbReference type="NCBI Taxonomy" id="1802584"/>
    <lineage>
        <taxon>Bacteria</taxon>
        <taxon>Bacillati</taxon>
        <taxon>Saganbacteria</taxon>
    </lineage>
</organism>
<dbReference type="PANTHER" id="PTHR38011">
    <property type="entry name" value="DIHYDROFOLATE REDUCTASE FAMILY PROTEIN (AFU_ORTHOLOGUE AFUA_8G06820)"/>
    <property type="match status" value="1"/>
</dbReference>
<comment type="function">
    <text evidence="1 14">Converts 2,5-diamino-6-(ribosylamino)-4(3h)-pyrimidinone 5'-phosphate into 5-amino-6-(ribosylamino)-2,4(1h,3h)-pyrimidinedione 5'-phosphate.</text>
</comment>
<dbReference type="Proteomes" id="UP000178602">
    <property type="component" value="Unassembled WGS sequence"/>
</dbReference>
<evidence type="ECO:0000256" key="8">
    <source>
        <dbReference type="ARBA" id="ARBA00022833"/>
    </source>
</evidence>
<dbReference type="PROSITE" id="PS00903">
    <property type="entry name" value="CYT_DCMP_DEAMINASES_1"/>
    <property type="match status" value="1"/>
</dbReference>
<feature type="binding site" evidence="16">
    <location>
        <position position="187"/>
    </location>
    <ligand>
        <name>substrate</name>
    </ligand>
</feature>
<evidence type="ECO:0000256" key="12">
    <source>
        <dbReference type="ARBA" id="ARBA00049861"/>
    </source>
</evidence>
<evidence type="ECO:0000256" key="6">
    <source>
        <dbReference type="ARBA" id="ARBA00022619"/>
    </source>
</evidence>
<evidence type="ECO:0000256" key="14">
    <source>
        <dbReference type="PIRNR" id="PIRNR006769"/>
    </source>
</evidence>
<feature type="binding site" evidence="16">
    <location>
        <begin position="297"/>
        <end position="303"/>
    </location>
    <ligand>
        <name>NADP(+)</name>
        <dbReference type="ChEBI" id="CHEBI:58349"/>
    </ligand>
</feature>
<evidence type="ECO:0000256" key="16">
    <source>
        <dbReference type="PIRSR" id="PIRSR006769-2"/>
    </source>
</evidence>
<comment type="cofactor">
    <cofactor evidence="14 17">
        <name>Zn(2+)</name>
        <dbReference type="ChEBI" id="CHEBI:29105"/>
    </cofactor>
    <text evidence="14 17">Binds 1 zinc ion.</text>
</comment>
<evidence type="ECO:0000256" key="2">
    <source>
        <dbReference type="ARBA" id="ARBA00004882"/>
    </source>
</evidence>
<evidence type="ECO:0000256" key="10">
    <source>
        <dbReference type="ARBA" id="ARBA00023002"/>
    </source>
</evidence>
<evidence type="ECO:0000313" key="19">
    <source>
        <dbReference type="EMBL" id="OGC28512.1"/>
    </source>
</evidence>
<evidence type="ECO:0000256" key="15">
    <source>
        <dbReference type="PIRSR" id="PIRSR006769-1"/>
    </source>
</evidence>
<dbReference type="EC" id="1.1.1.193" evidence="14"/>
<dbReference type="InterPro" id="IPR050765">
    <property type="entry name" value="Riboflavin_Biosynth_HTPR"/>
</dbReference>
<reference evidence="19 20" key="1">
    <citation type="journal article" date="2016" name="Nat. Commun.">
        <title>Thousands of microbial genomes shed light on interconnected biogeochemical processes in an aquifer system.</title>
        <authorList>
            <person name="Anantharaman K."/>
            <person name="Brown C.T."/>
            <person name="Hug L.A."/>
            <person name="Sharon I."/>
            <person name="Castelle C.J."/>
            <person name="Probst A.J."/>
            <person name="Thomas B.C."/>
            <person name="Singh A."/>
            <person name="Wilkins M.J."/>
            <person name="Karaoz U."/>
            <person name="Brodie E.L."/>
            <person name="Williams K.H."/>
            <person name="Hubbard S.S."/>
            <person name="Banfield J.F."/>
        </authorList>
    </citation>
    <scope>NUCLEOTIDE SEQUENCE [LARGE SCALE GENOMIC DNA]</scope>
</reference>
<dbReference type="EC" id="3.5.4.26" evidence="14"/>
<evidence type="ECO:0000256" key="11">
    <source>
        <dbReference type="ARBA" id="ARBA00023268"/>
    </source>
</evidence>
<keyword evidence="7 14" id="KW-0479">Metal-binding</keyword>
<evidence type="ECO:0000256" key="17">
    <source>
        <dbReference type="PIRSR" id="PIRSR006769-3"/>
    </source>
</evidence>
<dbReference type="InterPro" id="IPR016192">
    <property type="entry name" value="APOBEC/CMP_deaminase_Zn-bd"/>
</dbReference>
<dbReference type="CDD" id="cd01284">
    <property type="entry name" value="Riboflavin_deaminase-reductase"/>
    <property type="match status" value="1"/>
</dbReference>
<keyword evidence="6 14" id="KW-0686">Riboflavin biosynthesis</keyword>
<comment type="caution">
    <text evidence="19">The sequence shown here is derived from an EMBL/GenBank/DDBJ whole genome shotgun (WGS) entry which is preliminary data.</text>
</comment>
<protein>
    <recommendedName>
        <fullName evidence="14">Riboflavin biosynthesis protein RibD</fullName>
    </recommendedName>
    <domain>
        <recommendedName>
            <fullName evidence="14">Diaminohydroxyphosphoribosylaminopyrimidine deaminase</fullName>
            <shortName evidence="14">DRAP deaminase</shortName>
            <ecNumber evidence="14">3.5.4.26</ecNumber>
        </recommendedName>
        <alternativeName>
            <fullName evidence="14">Riboflavin-specific deaminase</fullName>
        </alternativeName>
    </domain>
    <domain>
        <recommendedName>
            <fullName evidence="14">5-amino-6-(5-phosphoribosylamino)uracil reductase</fullName>
            <ecNumber evidence="14">1.1.1.193</ecNumber>
        </recommendedName>
        <alternativeName>
            <fullName evidence="14">HTP reductase</fullName>
        </alternativeName>
    </domain>
</protein>
<dbReference type="GO" id="GO:0008703">
    <property type="term" value="F:5-amino-6-(5-phosphoribosylamino)uracil reductase activity"/>
    <property type="evidence" value="ECO:0007669"/>
    <property type="project" value="UniProtKB-EC"/>
</dbReference>
<dbReference type="GO" id="GO:0008270">
    <property type="term" value="F:zinc ion binding"/>
    <property type="evidence" value="ECO:0007669"/>
    <property type="project" value="InterPro"/>
</dbReference>
<comment type="pathway">
    <text evidence="2 14">Cofactor biosynthesis; riboflavin biosynthesis; 5-amino-6-(D-ribitylamino)uracil from GTP: step 2/4.</text>
</comment>
<dbReference type="GO" id="GO:0009231">
    <property type="term" value="P:riboflavin biosynthetic process"/>
    <property type="evidence" value="ECO:0007669"/>
    <property type="project" value="UniProtKB-UniPathway"/>
</dbReference>
<dbReference type="UniPathway" id="UPA00275">
    <property type="reaction ID" value="UER00401"/>
</dbReference>
<evidence type="ECO:0000256" key="4">
    <source>
        <dbReference type="ARBA" id="ARBA00005259"/>
    </source>
</evidence>
<keyword evidence="14" id="KW-0378">Hydrolase</keyword>
<evidence type="ECO:0000313" key="20">
    <source>
        <dbReference type="Proteomes" id="UP000178602"/>
    </source>
</evidence>
<dbReference type="Pfam" id="PF01872">
    <property type="entry name" value="RibD_C"/>
    <property type="match status" value="1"/>
</dbReference>
<proteinExistence type="inferred from homology"/>
<comment type="similarity">
    <text evidence="5 14">In the C-terminal section; belongs to the HTP reductase family.</text>
</comment>
<feature type="binding site" evidence="16">
    <location>
        <position position="199"/>
    </location>
    <ligand>
        <name>NADP(+)</name>
        <dbReference type="ChEBI" id="CHEBI:58349"/>
    </ligand>
</feature>
<evidence type="ECO:0000256" key="1">
    <source>
        <dbReference type="ARBA" id="ARBA00002151"/>
    </source>
</evidence>
<evidence type="ECO:0000256" key="5">
    <source>
        <dbReference type="ARBA" id="ARBA00007417"/>
    </source>
</evidence>
<evidence type="ECO:0000256" key="3">
    <source>
        <dbReference type="ARBA" id="ARBA00004910"/>
    </source>
</evidence>
<evidence type="ECO:0000256" key="7">
    <source>
        <dbReference type="ARBA" id="ARBA00022723"/>
    </source>
</evidence>
<feature type="binding site" evidence="16">
    <location>
        <position position="210"/>
    </location>
    <ligand>
        <name>substrate</name>
    </ligand>
</feature>
<dbReference type="InterPro" id="IPR016193">
    <property type="entry name" value="Cytidine_deaminase-like"/>
</dbReference>
<feature type="binding site" evidence="16">
    <location>
        <position position="171"/>
    </location>
    <ligand>
        <name>substrate</name>
    </ligand>
</feature>
<gene>
    <name evidence="19" type="ORF">A3K49_06050</name>
</gene>
<feature type="binding site" evidence="17">
    <location>
        <position position="78"/>
    </location>
    <ligand>
        <name>Zn(2+)</name>
        <dbReference type="ChEBI" id="CHEBI:29105"/>
        <note>catalytic</note>
    </ligand>
</feature>
<dbReference type="SUPFAM" id="SSF53597">
    <property type="entry name" value="Dihydrofolate reductase-like"/>
    <property type="match status" value="1"/>
</dbReference>